<feature type="domain" description="HTH cro/C1-type" evidence="5">
    <location>
        <begin position="2"/>
        <end position="52"/>
    </location>
</feature>
<dbReference type="PROSITE" id="PS50943">
    <property type="entry name" value="HTH_CROC1"/>
    <property type="match status" value="1"/>
</dbReference>
<evidence type="ECO:0000256" key="2">
    <source>
        <dbReference type="ARBA" id="ARBA00023125"/>
    </source>
</evidence>
<evidence type="ECO:0000256" key="1">
    <source>
        <dbReference type="ARBA" id="ARBA00023015"/>
    </source>
</evidence>
<evidence type="ECO:0000256" key="3">
    <source>
        <dbReference type="ARBA" id="ARBA00023163"/>
    </source>
</evidence>
<dbReference type="Pfam" id="PF01381">
    <property type="entry name" value="HTH_3"/>
    <property type="match status" value="1"/>
</dbReference>
<evidence type="ECO:0000259" key="5">
    <source>
        <dbReference type="PROSITE" id="PS50943"/>
    </source>
</evidence>
<evidence type="ECO:0000313" key="6">
    <source>
        <dbReference type="EMBL" id="MBE8717574.1"/>
    </source>
</evidence>
<reference evidence="6" key="1">
    <citation type="submission" date="2018-07" db="EMBL/GenBank/DDBJ databases">
        <title>Genome assembly of strain Ka43.</title>
        <authorList>
            <person name="Kukolya J."/>
            <person name="Nagy I."/>
            <person name="Horvath B."/>
            <person name="Toth A."/>
        </authorList>
    </citation>
    <scope>NUCLEOTIDE SEQUENCE</scope>
    <source>
        <strain evidence="6">KB43</strain>
    </source>
</reference>
<gene>
    <name evidence="6" type="ORF">C4F51_10270</name>
</gene>
<dbReference type="Gene3D" id="2.10.109.10">
    <property type="entry name" value="Umud Fragment, subunit A"/>
    <property type="match status" value="1"/>
</dbReference>
<keyword evidence="7" id="KW-1185">Reference proteome</keyword>
<keyword evidence="3" id="KW-0804">Transcription</keyword>
<dbReference type="EMBL" id="PRDL01000001">
    <property type="protein sequence ID" value="MBE8717574.1"/>
    <property type="molecule type" value="Genomic_DNA"/>
</dbReference>
<dbReference type="InterPro" id="IPR010982">
    <property type="entry name" value="Lambda_DNA-bd_dom_sf"/>
</dbReference>
<sequence>MARKRAGLTQIQLAEASGVKQGTISKIERGDQNESAFDSILGHHLNINSYWLSTGKGEPVGGSQPQPVAISQANPYFTPPDAIPVKKIPLISWVKAGGWCESPDNHAPCDAEEWLDCPFPFSQHAFCLAVTRDSMWPEYREGEYILVDPGIDALHGNDVVARPRPRPPTINIPSSGYR</sequence>
<dbReference type="InterPro" id="IPR036286">
    <property type="entry name" value="LexA/Signal_pep-like_sf"/>
</dbReference>
<dbReference type="Pfam" id="PF00717">
    <property type="entry name" value="Peptidase_S24"/>
    <property type="match status" value="1"/>
</dbReference>
<organism evidence="6 7">
    <name type="scientific">Cellvibrio polysaccharolyticus</name>
    <dbReference type="NCBI Taxonomy" id="2082724"/>
    <lineage>
        <taxon>Bacteria</taxon>
        <taxon>Pseudomonadati</taxon>
        <taxon>Pseudomonadota</taxon>
        <taxon>Gammaproteobacteria</taxon>
        <taxon>Cellvibrionales</taxon>
        <taxon>Cellvibrionaceae</taxon>
        <taxon>Cellvibrio</taxon>
    </lineage>
</organism>
<dbReference type="GO" id="GO:0003677">
    <property type="term" value="F:DNA binding"/>
    <property type="evidence" value="ECO:0007669"/>
    <property type="project" value="UniProtKB-KW"/>
</dbReference>
<dbReference type="Proteomes" id="UP000652567">
    <property type="component" value="Unassembled WGS sequence"/>
</dbReference>
<feature type="region of interest" description="Disordered" evidence="4">
    <location>
        <begin position="158"/>
        <end position="178"/>
    </location>
</feature>
<dbReference type="InterPro" id="IPR039418">
    <property type="entry name" value="LexA-like"/>
</dbReference>
<dbReference type="AlphaFoldDB" id="A0A928V7N2"/>
<dbReference type="CDD" id="cd06529">
    <property type="entry name" value="S24_LexA-like"/>
    <property type="match status" value="1"/>
</dbReference>
<comment type="caution">
    <text evidence="6">The sequence shown here is derived from an EMBL/GenBank/DDBJ whole genome shotgun (WGS) entry which is preliminary data.</text>
</comment>
<keyword evidence="2" id="KW-0238">DNA-binding</keyword>
<accession>A0A928V7N2</accession>
<dbReference type="PANTHER" id="PTHR40661">
    <property type="match status" value="1"/>
</dbReference>
<evidence type="ECO:0000313" key="7">
    <source>
        <dbReference type="Proteomes" id="UP000652567"/>
    </source>
</evidence>
<dbReference type="SUPFAM" id="SSF47413">
    <property type="entry name" value="lambda repressor-like DNA-binding domains"/>
    <property type="match status" value="1"/>
</dbReference>
<dbReference type="CDD" id="cd00093">
    <property type="entry name" value="HTH_XRE"/>
    <property type="match status" value="1"/>
</dbReference>
<dbReference type="InterPro" id="IPR015927">
    <property type="entry name" value="Peptidase_S24_S26A/B/C"/>
</dbReference>
<dbReference type="InterPro" id="IPR001387">
    <property type="entry name" value="Cro/C1-type_HTH"/>
</dbReference>
<proteinExistence type="predicted"/>
<dbReference type="Gene3D" id="1.10.260.40">
    <property type="entry name" value="lambda repressor-like DNA-binding domains"/>
    <property type="match status" value="1"/>
</dbReference>
<keyword evidence="1" id="KW-0805">Transcription regulation</keyword>
<name>A0A928V7N2_9GAMM</name>
<dbReference type="SUPFAM" id="SSF51306">
    <property type="entry name" value="LexA/Signal peptidase"/>
    <property type="match status" value="1"/>
</dbReference>
<evidence type="ECO:0000256" key="4">
    <source>
        <dbReference type="SAM" id="MobiDB-lite"/>
    </source>
</evidence>
<dbReference type="PANTHER" id="PTHR40661:SF3">
    <property type="entry name" value="FELS-1 PROPHAGE TRANSCRIPTIONAL REGULATOR"/>
    <property type="match status" value="1"/>
</dbReference>
<protein>
    <submittedName>
        <fullName evidence="6">Helix-turn-helix transcriptional regulator</fullName>
    </submittedName>
</protein>